<dbReference type="InterPro" id="IPR036691">
    <property type="entry name" value="Endo/exonu/phosph_ase_sf"/>
</dbReference>
<feature type="site" description="Important for catalytic activity" evidence="7">
    <location>
        <position position="224"/>
    </location>
</feature>
<feature type="binding site" evidence="6">
    <location>
        <position position="253"/>
    </location>
    <ligand>
        <name>Mg(2+)</name>
        <dbReference type="ChEBI" id="CHEBI:18420"/>
        <label>1</label>
    </ligand>
</feature>
<feature type="site" description="Interaction with DNA substrate" evidence="7">
    <location>
        <position position="254"/>
    </location>
</feature>
<protein>
    <submittedName>
        <fullName evidence="9">Exodeoxyribonuclease-3</fullName>
    </submittedName>
</protein>
<dbReference type="GO" id="GO:0046872">
    <property type="term" value="F:metal ion binding"/>
    <property type="evidence" value="ECO:0007669"/>
    <property type="project" value="UniProtKB-KW"/>
</dbReference>
<dbReference type="GO" id="GO:0008311">
    <property type="term" value="F:double-stranded DNA 3'-5' DNA exonuclease activity"/>
    <property type="evidence" value="ECO:0007669"/>
    <property type="project" value="InterPro"/>
</dbReference>
<evidence type="ECO:0000256" key="6">
    <source>
        <dbReference type="PIRSR" id="PIRSR604808-2"/>
    </source>
</evidence>
<evidence type="ECO:0000313" key="10">
    <source>
        <dbReference type="Proteomes" id="UP000198615"/>
    </source>
</evidence>
<dbReference type="Proteomes" id="UP000198615">
    <property type="component" value="Unassembled WGS sequence"/>
</dbReference>
<keyword evidence="10" id="KW-1185">Reference proteome</keyword>
<dbReference type="CDD" id="cd09086">
    <property type="entry name" value="ExoIII-like_AP-endo"/>
    <property type="match status" value="1"/>
</dbReference>
<keyword evidence="2 6" id="KW-0479">Metal-binding</keyword>
<evidence type="ECO:0000256" key="1">
    <source>
        <dbReference type="ARBA" id="ARBA00007092"/>
    </source>
</evidence>
<comment type="similarity">
    <text evidence="1">Belongs to the DNA repair enzymes AP/ExoA family.</text>
</comment>
<dbReference type="EMBL" id="FNBW01000010">
    <property type="protein sequence ID" value="SDG10884.1"/>
    <property type="molecule type" value="Genomic_DNA"/>
</dbReference>
<proteinExistence type="inferred from homology"/>
<dbReference type="RefSeq" id="WP_028796051.1">
    <property type="nucleotide sequence ID" value="NZ_FNBW01000010.1"/>
</dbReference>
<evidence type="ECO:0000256" key="5">
    <source>
        <dbReference type="PIRSR" id="PIRSR604808-1"/>
    </source>
</evidence>
<dbReference type="InterPro" id="IPR037493">
    <property type="entry name" value="ExoIII-like"/>
</dbReference>
<keyword evidence="4 6" id="KW-0460">Magnesium</keyword>
<feature type="site" description="Transition state stabilizer" evidence="7">
    <location>
        <position position="152"/>
    </location>
</feature>
<feature type="binding site" evidence="6">
    <location>
        <position position="152"/>
    </location>
    <ligand>
        <name>Mg(2+)</name>
        <dbReference type="ChEBI" id="CHEBI:18420"/>
        <label>1</label>
    </ligand>
</feature>
<feature type="active site" description="Proton donor/acceptor" evidence="5">
    <location>
        <position position="150"/>
    </location>
</feature>
<sequence length="263" mass="29429">MRIVTWNINSVRLRLPLVLRLLQEMQPDVLCLQETKALVDVFPTGPLAEAGWSHQLVAGMKGYNGVAILSRLPIEETVSREFCGRTDARHVAARIDGGPEVHNFYVPAGGDVPDPAVNDKFAHKLDFLAEMTQWLGTERSPDHPMILVGDLNIAPLETDVWSHKQLLNVVSHTPVEVEALDKVQASAGWIDAVRKIVPPEERLYSWWSYRAKDWSAADKGRRLDHVWVTPPLDGGIRHAEVIRDARGWEKASDHAPVVVDLDL</sequence>
<feature type="binding site" evidence="6">
    <location>
        <position position="150"/>
    </location>
    <ligand>
        <name>Mg(2+)</name>
        <dbReference type="ChEBI" id="CHEBI:18420"/>
        <label>1</label>
    </ligand>
</feature>
<dbReference type="NCBIfam" id="TIGR00195">
    <property type="entry name" value="exoDNase_III"/>
    <property type="match status" value="1"/>
</dbReference>
<evidence type="ECO:0000256" key="4">
    <source>
        <dbReference type="ARBA" id="ARBA00022842"/>
    </source>
</evidence>
<gene>
    <name evidence="9" type="ORF">SAMN05660686_03402</name>
</gene>
<accession>A0A8G2BJV0</accession>
<reference evidence="9 10" key="1">
    <citation type="submission" date="2016-10" db="EMBL/GenBank/DDBJ databases">
        <authorList>
            <person name="Varghese N."/>
            <person name="Submissions S."/>
        </authorList>
    </citation>
    <scope>NUCLEOTIDE SEQUENCE [LARGE SCALE GENOMIC DNA]</scope>
    <source>
        <strain evidence="9 10">DSM 18839</strain>
    </source>
</reference>
<evidence type="ECO:0000256" key="3">
    <source>
        <dbReference type="ARBA" id="ARBA00022801"/>
    </source>
</evidence>
<comment type="caution">
    <text evidence="9">The sequence shown here is derived from an EMBL/GenBank/DDBJ whole genome shotgun (WGS) entry which is preliminary data.</text>
</comment>
<dbReference type="InterPro" id="IPR004808">
    <property type="entry name" value="AP_endonuc_1"/>
</dbReference>
<dbReference type="SUPFAM" id="SSF56219">
    <property type="entry name" value="DNase I-like"/>
    <property type="match status" value="1"/>
</dbReference>
<dbReference type="PROSITE" id="PS51435">
    <property type="entry name" value="AP_NUCLEASE_F1_4"/>
    <property type="match status" value="1"/>
</dbReference>
<dbReference type="OrthoDB" id="9803914at2"/>
<dbReference type="GO" id="GO:0006281">
    <property type="term" value="P:DNA repair"/>
    <property type="evidence" value="ECO:0007669"/>
    <property type="project" value="InterPro"/>
</dbReference>
<dbReference type="AlphaFoldDB" id="A0A8G2BJV0"/>
<dbReference type="PROSITE" id="PS00726">
    <property type="entry name" value="AP_NUCLEASE_F1_1"/>
    <property type="match status" value="1"/>
</dbReference>
<dbReference type="InterPro" id="IPR005135">
    <property type="entry name" value="Endo/exonuclease/phosphatase"/>
</dbReference>
<dbReference type="GO" id="GO:0004519">
    <property type="term" value="F:endonuclease activity"/>
    <property type="evidence" value="ECO:0007669"/>
    <property type="project" value="InterPro"/>
</dbReference>
<feature type="binding site" evidence="6">
    <location>
        <position position="254"/>
    </location>
    <ligand>
        <name>Mg(2+)</name>
        <dbReference type="ChEBI" id="CHEBI:18420"/>
        <label>1</label>
    </ligand>
</feature>
<feature type="binding site" evidence="6">
    <location>
        <position position="34"/>
    </location>
    <ligand>
        <name>Mg(2+)</name>
        <dbReference type="ChEBI" id="CHEBI:18420"/>
        <label>1</label>
    </ligand>
</feature>
<dbReference type="Gene3D" id="3.60.10.10">
    <property type="entry name" value="Endonuclease/exonuclease/phosphatase"/>
    <property type="match status" value="1"/>
</dbReference>
<dbReference type="NCBIfam" id="TIGR00633">
    <property type="entry name" value="xth"/>
    <property type="match status" value="1"/>
</dbReference>
<dbReference type="PANTHER" id="PTHR43250">
    <property type="entry name" value="EXODEOXYRIBONUCLEASE III"/>
    <property type="match status" value="1"/>
</dbReference>
<evidence type="ECO:0000256" key="2">
    <source>
        <dbReference type="ARBA" id="ARBA00022723"/>
    </source>
</evidence>
<dbReference type="Pfam" id="PF03372">
    <property type="entry name" value="Exo_endo_phos"/>
    <property type="match status" value="1"/>
</dbReference>
<dbReference type="PANTHER" id="PTHR43250:SF2">
    <property type="entry name" value="EXODEOXYRIBONUCLEASE III"/>
    <property type="match status" value="1"/>
</dbReference>
<feature type="active site" evidence="5">
    <location>
        <position position="105"/>
    </location>
</feature>
<evidence type="ECO:0000313" key="9">
    <source>
        <dbReference type="EMBL" id="SDG10884.1"/>
    </source>
</evidence>
<name>A0A8G2BJV0_9PROT</name>
<feature type="binding site" evidence="6">
    <location>
        <position position="7"/>
    </location>
    <ligand>
        <name>Mg(2+)</name>
        <dbReference type="ChEBI" id="CHEBI:18420"/>
        <label>1</label>
    </ligand>
</feature>
<keyword evidence="3" id="KW-0378">Hydrolase</keyword>
<comment type="cofactor">
    <cofactor evidence="6">
        <name>Mg(2+)</name>
        <dbReference type="ChEBI" id="CHEBI:18420"/>
    </cofactor>
    <cofactor evidence="6">
        <name>Mn(2+)</name>
        <dbReference type="ChEBI" id="CHEBI:29035"/>
    </cofactor>
    <text evidence="6">Probably binds two magnesium or manganese ions per subunit.</text>
</comment>
<organism evidence="9 10">
    <name type="scientific">Thalassobaculum litoreum DSM 18839</name>
    <dbReference type="NCBI Taxonomy" id="1123362"/>
    <lineage>
        <taxon>Bacteria</taxon>
        <taxon>Pseudomonadati</taxon>
        <taxon>Pseudomonadota</taxon>
        <taxon>Alphaproteobacteria</taxon>
        <taxon>Rhodospirillales</taxon>
        <taxon>Thalassobaculaceae</taxon>
        <taxon>Thalassobaculum</taxon>
    </lineage>
</organism>
<dbReference type="GO" id="GO:0003677">
    <property type="term" value="F:DNA binding"/>
    <property type="evidence" value="ECO:0007669"/>
    <property type="project" value="InterPro"/>
</dbReference>
<feature type="active site" description="Proton acceptor" evidence="5">
    <location>
        <position position="254"/>
    </location>
</feature>
<feature type="domain" description="Endonuclease/exonuclease/phosphatase" evidence="8">
    <location>
        <begin position="4"/>
        <end position="254"/>
    </location>
</feature>
<dbReference type="InterPro" id="IPR020847">
    <property type="entry name" value="AP_endonuclease_F1_BS"/>
</dbReference>
<keyword evidence="6" id="KW-0464">Manganese</keyword>
<evidence type="ECO:0000256" key="7">
    <source>
        <dbReference type="PIRSR" id="PIRSR604808-3"/>
    </source>
</evidence>
<evidence type="ECO:0000259" key="8">
    <source>
        <dbReference type="Pfam" id="PF03372"/>
    </source>
</evidence>